<dbReference type="GO" id="GO:0016020">
    <property type="term" value="C:membrane"/>
    <property type="evidence" value="ECO:0007669"/>
    <property type="project" value="UniProtKB-SubCell"/>
</dbReference>
<evidence type="ECO:0000256" key="3">
    <source>
        <dbReference type="ARBA" id="ARBA00023288"/>
    </source>
</evidence>
<dbReference type="AlphaFoldDB" id="A0A6C0BYF5"/>
<accession>A0A6C0BYF5</accession>
<keyword evidence="2" id="KW-0472">Membrane</keyword>
<evidence type="ECO:0000313" key="4">
    <source>
        <dbReference type="EMBL" id="QHS96851.1"/>
    </source>
</evidence>
<dbReference type="SUPFAM" id="SSF54236">
    <property type="entry name" value="Ubiquitin-like"/>
    <property type="match status" value="1"/>
</dbReference>
<evidence type="ECO:0000256" key="2">
    <source>
        <dbReference type="ARBA" id="ARBA00023136"/>
    </source>
</evidence>
<reference evidence="4" key="1">
    <citation type="journal article" date="2020" name="Nature">
        <title>Giant virus diversity and host interactions through global metagenomics.</title>
        <authorList>
            <person name="Schulz F."/>
            <person name="Roux S."/>
            <person name="Paez-Espino D."/>
            <person name="Jungbluth S."/>
            <person name="Walsh D.A."/>
            <person name="Denef V.J."/>
            <person name="McMahon K.D."/>
            <person name="Konstantinidis K.T."/>
            <person name="Eloe-Fadrosh E.A."/>
            <person name="Kyrpides N.C."/>
            <person name="Woyke T."/>
        </authorList>
    </citation>
    <scope>NUCLEOTIDE SEQUENCE</scope>
    <source>
        <strain evidence="4">GVMAG-M-3300020166-5</strain>
    </source>
</reference>
<dbReference type="Pfam" id="PF02991">
    <property type="entry name" value="ATG8"/>
    <property type="match status" value="1"/>
</dbReference>
<dbReference type="Gene3D" id="3.10.20.90">
    <property type="entry name" value="Phosphatidylinositol 3-kinase Catalytic Subunit, Chain A, domain 1"/>
    <property type="match status" value="1"/>
</dbReference>
<comment type="subcellular location">
    <subcellularLocation>
        <location evidence="1">Membrane</location>
    </subcellularLocation>
</comment>
<evidence type="ECO:0008006" key="5">
    <source>
        <dbReference type="Google" id="ProtNLM"/>
    </source>
</evidence>
<dbReference type="EMBL" id="MN739280">
    <property type="protein sequence ID" value="QHS96851.1"/>
    <property type="molecule type" value="Genomic_DNA"/>
</dbReference>
<dbReference type="InterPro" id="IPR004241">
    <property type="entry name" value="Atg8-like"/>
</dbReference>
<sequence length="118" mass="13664">MSKYIDEFKKCSLESRKADSSRLLEKYPSRCCIIVGKSDTSDIDDLDKHKFLVPRGLTMGQFQYVIRKKIRCSAEQAIFMFINNKMVPISYTVGQTFDENLSEDGYLYIRYSGENTFG</sequence>
<organism evidence="4">
    <name type="scientific">viral metagenome</name>
    <dbReference type="NCBI Taxonomy" id="1070528"/>
    <lineage>
        <taxon>unclassified sequences</taxon>
        <taxon>metagenomes</taxon>
        <taxon>organismal metagenomes</taxon>
    </lineage>
</organism>
<dbReference type="InterPro" id="IPR029071">
    <property type="entry name" value="Ubiquitin-like_domsf"/>
</dbReference>
<name>A0A6C0BYF5_9ZZZZ</name>
<protein>
    <recommendedName>
        <fullName evidence="5">Autophagy-related protein</fullName>
    </recommendedName>
</protein>
<keyword evidence="3" id="KW-0449">Lipoprotein</keyword>
<dbReference type="PANTHER" id="PTHR10969">
    <property type="entry name" value="MICROTUBULE-ASSOCIATED PROTEINS 1A/1B LIGHT CHAIN 3-RELATED"/>
    <property type="match status" value="1"/>
</dbReference>
<evidence type="ECO:0000256" key="1">
    <source>
        <dbReference type="ARBA" id="ARBA00004370"/>
    </source>
</evidence>
<proteinExistence type="predicted"/>